<evidence type="ECO:0000313" key="4">
    <source>
        <dbReference type="Proteomes" id="UP000030765"/>
    </source>
</evidence>
<dbReference type="OrthoDB" id="7762683at2759"/>
<evidence type="ECO:0000256" key="1">
    <source>
        <dbReference type="SAM" id="MobiDB-lite"/>
    </source>
</evidence>
<dbReference type="VEuPathDB" id="VectorBase:ASIC011638"/>
<reference evidence="3" key="2">
    <citation type="submission" date="2020-05" db="UniProtKB">
        <authorList>
            <consortium name="EnsemblMetazoa"/>
        </authorList>
    </citation>
    <scope>IDENTIFICATION</scope>
</reference>
<organism evidence="2">
    <name type="scientific">Anopheles sinensis</name>
    <name type="common">Mosquito</name>
    <dbReference type="NCBI Taxonomy" id="74873"/>
    <lineage>
        <taxon>Eukaryota</taxon>
        <taxon>Metazoa</taxon>
        <taxon>Ecdysozoa</taxon>
        <taxon>Arthropoda</taxon>
        <taxon>Hexapoda</taxon>
        <taxon>Insecta</taxon>
        <taxon>Pterygota</taxon>
        <taxon>Neoptera</taxon>
        <taxon>Endopterygota</taxon>
        <taxon>Diptera</taxon>
        <taxon>Nematocera</taxon>
        <taxon>Culicoidea</taxon>
        <taxon>Culicidae</taxon>
        <taxon>Anophelinae</taxon>
        <taxon>Anopheles</taxon>
    </lineage>
</organism>
<evidence type="ECO:0000313" key="2">
    <source>
        <dbReference type="EMBL" id="KFB43797.1"/>
    </source>
</evidence>
<dbReference type="AlphaFoldDB" id="A0A084W0Q3"/>
<feature type="compositionally biased region" description="Basic and acidic residues" evidence="1">
    <location>
        <begin position="1"/>
        <end position="11"/>
    </location>
</feature>
<reference evidence="2 4" key="1">
    <citation type="journal article" date="2014" name="BMC Genomics">
        <title>Genome sequence of Anopheles sinensis provides insight into genetics basis of mosquito competence for malaria parasites.</title>
        <authorList>
            <person name="Zhou D."/>
            <person name="Zhang D."/>
            <person name="Ding G."/>
            <person name="Shi L."/>
            <person name="Hou Q."/>
            <person name="Ye Y."/>
            <person name="Xu Y."/>
            <person name="Zhou H."/>
            <person name="Xiong C."/>
            <person name="Li S."/>
            <person name="Yu J."/>
            <person name="Hong S."/>
            <person name="Yu X."/>
            <person name="Zou P."/>
            <person name="Chen C."/>
            <person name="Chang X."/>
            <person name="Wang W."/>
            <person name="Lv Y."/>
            <person name="Sun Y."/>
            <person name="Ma L."/>
            <person name="Shen B."/>
            <person name="Zhu C."/>
        </authorList>
    </citation>
    <scope>NUCLEOTIDE SEQUENCE [LARGE SCALE GENOMIC DNA]</scope>
</reference>
<name>A0A084W0Q3_ANOSI</name>
<evidence type="ECO:0000313" key="3">
    <source>
        <dbReference type="EnsemblMetazoa" id="ASIC011638-PA"/>
    </source>
</evidence>
<gene>
    <name evidence="2" type="ORF">ZHAS_00011638</name>
</gene>
<proteinExistence type="predicted"/>
<sequence>MDGSPEVERAETGATVHAVRMDSSEPEKQVRKPCGIPAASASSDIEQKDAGSSQASDIAQRATGGERRHCEWPKSPAIAENPADQIRATVLVHAEWTPIMDFTHFSRWEYVIRSMAYVKRFLHNARPGRLRHDGAFSQDELKEAEIEVLKLVQKEAFPEEVATLQTETPVIEKTSHIMMYTPMYG</sequence>
<dbReference type="EMBL" id="ATLV01019149">
    <property type="status" value="NOT_ANNOTATED_CDS"/>
    <property type="molecule type" value="Genomic_DNA"/>
</dbReference>
<keyword evidence="4" id="KW-1185">Reference proteome</keyword>
<protein>
    <submittedName>
        <fullName evidence="2">Uncharacterized protein LOC101745853</fullName>
    </submittedName>
</protein>
<accession>A0A084W0Q3</accession>
<feature type="region of interest" description="Disordered" evidence="1">
    <location>
        <begin position="1"/>
        <end position="69"/>
    </location>
</feature>
<feature type="compositionally biased region" description="Basic and acidic residues" evidence="1">
    <location>
        <begin position="19"/>
        <end position="30"/>
    </location>
</feature>
<dbReference type="Proteomes" id="UP000030765">
    <property type="component" value="Unassembled WGS sequence"/>
</dbReference>
<feature type="compositionally biased region" description="Polar residues" evidence="1">
    <location>
        <begin position="40"/>
        <end position="57"/>
    </location>
</feature>
<dbReference type="EMBL" id="KE525263">
    <property type="protein sequence ID" value="KFB43797.1"/>
    <property type="molecule type" value="Genomic_DNA"/>
</dbReference>
<dbReference type="EnsemblMetazoa" id="ASIC011638-RA">
    <property type="protein sequence ID" value="ASIC011638-PA"/>
    <property type="gene ID" value="ASIC011638"/>
</dbReference>